<protein>
    <submittedName>
        <fullName evidence="1">Sodium bicarbonate cotransporter 3-like protein</fullName>
    </submittedName>
</protein>
<proteinExistence type="predicted"/>
<reference evidence="1" key="1">
    <citation type="submission" date="2022-08" db="EMBL/GenBank/DDBJ databases">
        <title>Genome sequencing of akame (Lates japonicus).</title>
        <authorList>
            <person name="Hashiguchi Y."/>
            <person name="Takahashi H."/>
        </authorList>
    </citation>
    <scope>NUCLEOTIDE SEQUENCE</scope>
    <source>
        <strain evidence="1">Kochi</strain>
    </source>
</reference>
<name>A0AAD3MN14_LATJO</name>
<accession>A0AAD3MN14</accession>
<dbReference type="EMBL" id="BRZM01000027">
    <property type="protein sequence ID" value="GLD56679.1"/>
    <property type="molecule type" value="Genomic_DNA"/>
</dbReference>
<organism evidence="1 2">
    <name type="scientific">Lates japonicus</name>
    <name type="common">Japanese lates</name>
    <dbReference type="NCBI Taxonomy" id="270547"/>
    <lineage>
        <taxon>Eukaryota</taxon>
        <taxon>Metazoa</taxon>
        <taxon>Chordata</taxon>
        <taxon>Craniata</taxon>
        <taxon>Vertebrata</taxon>
        <taxon>Euteleostomi</taxon>
        <taxon>Actinopterygii</taxon>
        <taxon>Neopterygii</taxon>
        <taxon>Teleostei</taxon>
        <taxon>Neoteleostei</taxon>
        <taxon>Acanthomorphata</taxon>
        <taxon>Carangaria</taxon>
        <taxon>Carangaria incertae sedis</taxon>
        <taxon>Centropomidae</taxon>
        <taxon>Lates</taxon>
    </lineage>
</organism>
<keyword evidence="2" id="KW-1185">Reference proteome</keyword>
<gene>
    <name evidence="1" type="ORF">AKAME5_000899000</name>
</gene>
<evidence type="ECO:0000313" key="1">
    <source>
        <dbReference type="EMBL" id="GLD56679.1"/>
    </source>
</evidence>
<evidence type="ECO:0000313" key="2">
    <source>
        <dbReference type="Proteomes" id="UP001279410"/>
    </source>
</evidence>
<feature type="non-terminal residue" evidence="1">
    <location>
        <position position="92"/>
    </location>
</feature>
<comment type="caution">
    <text evidence="1">The sequence shown here is derived from an EMBL/GenBank/DDBJ whole genome shotgun (WGS) entry which is preliminary data.</text>
</comment>
<sequence>DAQRMLEEAEDDPPYDRGNVINFPIKNLKRVDPSEVNISDEMAKSGIWKSVTMNSDSSKALKRCNSLEKLPSVQINVENEDGRRIVDAETSL</sequence>
<dbReference type="AlphaFoldDB" id="A0AAD3MN14"/>
<dbReference type="Proteomes" id="UP001279410">
    <property type="component" value="Unassembled WGS sequence"/>
</dbReference>